<proteinExistence type="predicted"/>
<dbReference type="Proteomes" id="UP000464378">
    <property type="component" value="Chromosome"/>
</dbReference>
<organism evidence="1">
    <name type="scientific">Tuwongella immobilis</name>
    <dbReference type="NCBI Taxonomy" id="692036"/>
    <lineage>
        <taxon>Bacteria</taxon>
        <taxon>Pseudomonadati</taxon>
        <taxon>Planctomycetota</taxon>
        <taxon>Planctomycetia</taxon>
        <taxon>Gemmatales</taxon>
        <taxon>Gemmataceae</taxon>
        <taxon>Tuwongella</taxon>
    </lineage>
</organism>
<keyword evidence="2" id="KW-1185">Reference proteome</keyword>
<evidence type="ECO:0000313" key="2">
    <source>
        <dbReference type="Proteomes" id="UP000464378"/>
    </source>
</evidence>
<dbReference type="EMBL" id="LR586016">
    <property type="protein sequence ID" value="VIP05790.1"/>
    <property type="molecule type" value="Genomic_DNA"/>
</dbReference>
<accession>A0A6C2YVY6</accession>
<protein>
    <submittedName>
        <fullName evidence="1">Uncharacterized protein</fullName>
    </submittedName>
</protein>
<dbReference type="KEGG" id="tim:GMBLW1_34030"/>
<gene>
    <name evidence="1" type="ORF">GMBLW1_34030</name>
</gene>
<evidence type="ECO:0000313" key="1">
    <source>
        <dbReference type="EMBL" id="VIP05790.1"/>
    </source>
</evidence>
<dbReference type="AlphaFoldDB" id="A0A6C2YVY6"/>
<dbReference type="InParanoid" id="A0A6C2YVY6"/>
<name>A0A6C2YVY6_9BACT</name>
<sequence length="211" mass="22704">MSATFAPSAPVMAPAVSQPALPRTRSVTNAESLSMAEQAAILRGLLRDERRQPLVQIAHAIRSISRKIIPLVRTHHHLRVGSDLHPVSQHAATGIDWLGHFAPIETQWTVTGPAPRLWIAANWTPGILKFRLQLAPTTSQPDSDGDSAPGTGAILALAADGIHSSEIIAEFPWRDTCEITITLSHATQAIAIQPPANATFQIQSLRLALRG</sequence>
<reference evidence="1" key="1">
    <citation type="submission" date="2019-04" db="EMBL/GenBank/DDBJ databases">
        <authorList>
            <consortium name="Science for Life Laboratories"/>
        </authorList>
    </citation>
    <scope>NUCLEOTIDE SEQUENCE</scope>
    <source>
        <strain evidence="1">MBLW1</strain>
    </source>
</reference>
<dbReference type="RefSeq" id="WP_162661024.1">
    <property type="nucleotide sequence ID" value="NZ_LR593887.1"/>
</dbReference>
<dbReference type="EMBL" id="LR593887">
    <property type="protein sequence ID" value="VTS08936.1"/>
    <property type="molecule type" value="Genomic_DNA"/>
</dbReference>